<dbReference type="PROSITE" id="PS50109">
    <property type="entry name" value="HIS_KIN"/>
    <property type="match status" value="1"/>
</dbReference>
<dbReference type="Gene3D" id="3.40.50.2300">
    <property type="match status" value="1"/>
</dbReference>
<comment type="caution">
    <text evidence="8">The sequence shown here is derived from an EMBL/GenBank/DDBJ whole genome shotgun (WGS) entry which is preliminary data.</text>
</comment>
<dbReference type="PROSITE" id="PS50112">
    <property type="entry name" value="PAS"/>
    <property type="match status" value="1"/>
</dbReference>
<evidence type="ECO:0000256" key="2">
    <source>
        <dbReference type="ARBA" id="ARBA00012438"/>
    </source>
</evidence>
<name>A0A2W5N8X3_RHOSU</name>
<evidence type="ECO:0000313" key="9">
    <source>
        <dbReference type="Proteomes" id="UP000249185"/>
    </source>
</evidence>
<dbReference type="Pfam" id="PF02518">
    <property type="entry name" value="HATPase_c"/>
    <property type="match status" value="1"/>
</dbReference>
<evidence type="ECO:0000256" key="3">
    <source>
        <dbReference type="ARBA" id="ARBA00022553"/>
    </source>
</evidence>
<dbReference type="InterPro" id="IPR036097">
    <property type="entry name" value="HisK_dim/P_sf"/>
</dbReference>
<dbReference type="PANTHER" id="PTHR43065">
    <property type="entry name" value="SENSOR HISTIDINE KINASE"/>
    <property type="match status" value="1"/>
</dbReference>
<dbReference type="Gene3D" id="3.30.565.10">
    <property type="entry name" value="Histidine kinase-like ATPase, C-terminal domain"/>
    <property type="match status" value="1"/>
</dbReference>
<dbReference type="InterPro" id="IPR013656">
    <property type="entry name" value="PAS_4"/>
</dbReference>
<dbReference type="EC" id="2.7.13.3" evidence="2"/>
<dbReference type="InterPro" id="IPR036890">
    <property type="entry name" value="HATPase_C_sf"/>
</dbReference>
<dbReference type="SUPFAM" id="SSF52172">
    <property type="entry name" value="CheY-like"/>
    <property type="match status" value="1"/>
</dbReference>
<evidence type="ECO:0000259" key="6">
    <source>
        <dbReference type="PROSITE" id="PS50110"/>
    </source>
</evidence>
<dbReference type="CDD" id="cd00130">
    <property type="entry name" value="PAS"/>
    <property type="match status" value="1"/>
</dbReference>
<dbReference type="NCBIfam" id="TIGR00229">
    <property type="entry name" value="sensory_box"/>
    <property type="match status" value="1"/>
</dbReference>
<dbReference type="Gene3D" id="3.30.450.20">
    <property type="entry name" value="PAS domain"/>
    <property type="match status" value="1"/>
</dbReference>
<gene>
    <name evidence="8" type="ORF">DI556_10745</name>
</gene>
<feature type="domain" description="Response regulatory" evidence="6">
    <location>
        <begin position="379"/>
        <end position="492"/>
    </location>
</feature>
<dbReference type="PRINTS" id="PR00344">
    <property type="entry name" value="BCTRLSENSOR"/>
</dbReference>
<dbReference type="SMART" id="SM00387">
    <property type="entry name" value="HATPase_c"/>
    <property type="match status" value="1"/>
</dbReference>
<dbReference type="SUPFAM" id="SSF55874">
    <property type="entry name" value="ATPase domain of HSP90 chaperone/DNA topoisomerase II/histidine kinase"/>
    <property type="match status" value="1"/>
</dbReference>
<keyword evidence="8" id="KW-0418">Kinase</keyword>
<dbReference type="InterPro" id="IPR035965">
    <property type="entry name" value="PAS-like_dom_sf"/>
</dbReference>
<dbReference type="EMBL" id="QFPW01000006">
    <property type="protein sequence ID" value="PZQ49922.1"/>
    <property type="molecule type" value="Genomic_DNA"/>
</dbReference>
<dbReference type="SMART" id="SM00448">
    <property type="entry name" value="REC"/>
    <property type="match status" value="1"/>
</dbReference>
<dbReference type="PROSITE" id="PS50110">
    <property type="entry name" value="RESPONSE_REGULATORY"/>
    <property type="match status" value="1"/>
</dbReference>
<dbReference type="InterPro" id="IPR004358">
    <property type="entry name" value="Sig_transdc_His_kin-like_C"/>
</dbReference>
<dbReference type="Pfam" id="PF00512">
    <property type="entry name" value="HisKA"/>
    <property type="match status" value="1"/>
</dbReference>
<dbReference type="PANTHER" id="PTHR43065:SF42">
    <property type="entry name" value="TWO-COMPONENT SENSOR PPRA"/>
    <property type="match status" value="1"/>
</dbReference>
<keyword evidence="8" id="KW-0808">Transferase</keyword>
<dbReference type="CDD" id="cd00082">
    <property type="entry name" value="HisKA"/>
    <property type="match status" value="1"/>
</dbReference>
<dbReference type="InterPro" id="IPR005467">
    <property type="entry name" value="His_kinase_dom"/>
</dbReference>
<dbReference type="SMART" id="SM00388">
    <property type="entry name" value="HisKA"/>
    <property type="match status" value="1"/>
</dbReference>
<feature type="domain" description="Histidine kinase" evidence="5">
    <location>
        <begin position="147"/>
        <end position="361"/>
    </location>
</feature>
<evidence type="ECO:0000256" key="4">
    <source>
        <dbReference type="PROSITE-ProRule" id="PRU00169"/>
    </source>
</evidence>
<evidence type="ECO:0000259" key="7">
    <source>
        <dbReference type="PROSITE" id="PS50112"/>
    </source>
</evidence>
<reference evidence="8 9" key="1">
    <citation type="submission" date="2017-08" db="EMBL/GenBank/DDBJ databases">
        <title>Infants hospitalized years apart are colonized by the same room-sourced microbial strains.</title>
        <authorList>
            <person name="Brooks B."/>
            <person name="Olm M.R."/>
            <person name="Firek B.A."/>
            <person name="Baker R."/>
            <person name="Thomas B.C."/>
            <person name="Morowitz M.J."/>
            <person name="Banfield J.F."/>
        </authorList>
    </citation>
    <scope>NUCLEOTIDE SEQUENCE [LARGE SCALE GENOMIC DNA]</scope>
    <source>
        <strain evidence="8">S2_005_002_R2_34</strain>
    </source>
</reference>
<dbReference type="SMART" id="SM00091">
    <property type="entry name" value="PAS"/>
    <property type="match status" value="1"/>
</dbReference>
<evidence type="ECO:0000313" key="8">
    <source>
        <dbReference type="EMBL" id="PZQ49922.1"/>
    </source>
</evidence>
<proteinExistence type="predicted"/>
<comment type="catalytic activity">
    <reaction evidence="1">
        <text>ATP + protein L-histidine = ADP + protein N-phospho-L-histidine.</text>
        <dbReference type="EC" id="2.7.13.3"/>
    </reaction>
</comment>
<dbReference type="AlphaFoldDB" id="A0A2W5N8X3"/>
<sequence length="497" mass="53779">MPLGAAMGSADSRLRVITDALPVGIAYVDQDKIYRFANQRFAAAYGLGPEAIIGLHADAFIWRDAMVLGDPFFEAAHSGRAVDFIHPARHADGRMLTVRTFLRPDATPDGAVHGFYVCSINVTQQKEAEAALTQAQKMDAVGQLASGIAHDFNNLLAIILGNLLPLRDEDRVDPHVLEEYIAPAIRAAEQGARLTSRLLAMARKQPLRPERIDVEDCLADFLRLMRRTLPATIGLSLDCRGSAAALHIDRAQLETALLNLCLNARDAMPDGGDIRIEVDYPPATARGRFVRLAVSDTGPGIDPAARARIFEPFFTTKEPGKGTGLGLGMVWGFVRQSRGTIDVENRPEGGARFTMLLPAAEPGEIAEPEPRPAVAGRGLVLVVDDNHDLRHTVRRQLAGLGYAVLEAEGGAEALELVRGVPDLRALVTDVVMPGMSGFHLAREAGRLRPELRIVLMTGFDAAERADRGDLALPVLSKPFDPRELLRVIEAAPAARPD</sequence>
<protein>
    <recommendedName>
        <fullName evidence="2">histidine kinase</fullName>
        <ecNumber evidence="2">2.7.13.3</ecNumber>
    </recommendedName>
</protein>
<evidence type="ECO:0000256" key="1">
    <source>
        <dbReference type="ARBA" id="ARBA00000085"/>
    </source>
</evidence>
<dbReference type="InterPro" id="IPR001789">
    <property type="entry name" value="Sig_transdc_resp-reg_receiver"/>
</dbReference>
<feature type="domain" description="PAS" evidence="7">
    <location>
        <begin position="10"/>
        <end position="54"/>
    </location>
</feature>
<dbReference type="Pfam" id="PF00072">
    <property type="entry name" value="Response_reg"/>
    <property type="match status" value="1"/>
</dbReference>
<keyword evidence="3 4" id="KW-0597">Phosphoprotein</keyword>
<feature type="modified residue" description="4-aspartylphosphate" evidence="4">
    <location>
        <position position="429"/>
    </location>
</feature>
<dbReference type="InterPro" id="IPR003661">
    <property type="entry name" value="HisK_dim/P_dom"/>
</dbReference>
<organism evidence="8 9">
    <name type="scientific">Rhodovulum sulfidophilum</name>
    <name type="common">Rhodobacter sulfidophilus</name>
    <dbReference type="NCBI Taxonomy" id="35806"/>
    <lineage>
        <taxon>Bacteria</taxon>
        <taxon>Pseudomonadati</taxon>
        <taxon>Pseudomonadota</taxon>
        <taxon>Alphaproteobacteria</taxon>
        <taxon>Rhodobacterales</taxon>
        <taxon>Paracoccaceae</taxon>
        <taxon>Rhodovulum</taxon>
    </lineage>
</organism>
<dbReference type="InterPro" id="IPR000014">
    <property type="entry name" value="PAS"/>
</dbReference>
<evidence type="ECO:0000259" key="5">
    <source>
        <dbReference type="PROSITE" id="PS50109"/>
    </source>
</evidence>
<dbReference type="InterPro" id="IPR003594">
    <property type="entry name" value="HATPase_dom"/>
</dbReference>
<accession>A0A2W5N8X3</accession>
<dbReference type="Pfam" id="PF08448">
    <property type="entry name" value="PAS_4"/>
    <property type="match status" value="1"/>
</dbReference>
<dbReference type="Proteomes" id="UP000249185">
    <property type="component" value="Unassembled WGS sequence"/>
</dbReference>
<dbReference type="GO" id="GO:0000155">
    <property type="term" value="F:phosphorelay sensor kinase activity"/>
    <property type="evidence" value="ECO:0007669"/>
    <property type="project" value="InterPro"/>
</dbReference>
<dbReference type="InterPro" id="IPR011006">
    <property type="entry name" value="CheY-like_superfamily"/>
</dbReference>
<dbReference type="SUPFAM" id="SSF47384">
    <property type="entry name" value="Homodimeric domain of signal transducing histidine kinase"/>
    <property type="match status" value="1"/>
</dbReference>
<dbReference type="SUPFAM" id="SSF55785">
    <property type="entry name" value="PYP-like sensor domain (PAS domain)"/>
    <property type="match status" value="1"/>
</dbReference>
<dbReference type="Gene3D" id="1.10.287.130">
    <property type="match status" value="1"/>
</dbReference>